<organism evidence="1 2">
    <name type="scientific">Oldenlandia corymbosa var. corymbosa</name>
    <dbReference type="NCBI Taxonomy" id="529605"/>
    <lineage>
        <taxon>Eukaryota</taxon>
        <taxon>Viridiplantae</taxon>
        <taxon>Streptophyta</taxon>
        <taxon>Embryophyta</taxon>
        <taxon>Tracheophyta</taxon>
        <taxon>Spermatophyta</taxon>
        <taxon>Magnoliopsida</taxon>
        <taxon>eudicotyledons</taxon>
        <taxon>Gunneridae</taxon>
        <taxon>Pentapetalae</taxon>
        <taxon>asterids</taxon>
        <taxon>lamiids</taxon>
        <taxon>Gentianales</taxon>
        <taxon>Rubiaceae</taxon>
        <taxon>Rubioideae</taxon>
        <taxon>Spermacoceae</taxon>
        <taxon>Hedyotis-Oldenlandia complex</taxon>
        <taxon>Oldenlandia</taxon>
    </lineage>
</organism>
<dbReference type="Proteomes" id="UP001161247">
    <property type="component" value="Chromosome 6"/>
</dbReference>
<sequence>MIKVPKKMLHVQPKIIKESLVVRMRSSITSLGDIIAEIHGKEKEINVEPHERVKVTLKSLAEATTTDQETEEDQNNQAELENFTQFVESDDFMTSYDMCMQSIETLKQQK</sequence>
<gene>
    <name evidence="1" type="ORF">OLC1_LOCUS16762</name>
</gene>
<dbReference type="EMBL" id="OX459123">
    <property type="protein sequence ID" value="CAI9108734.1"/>
    <property type="molecule type" value="Genomic_DNA"/>
</dbReference>
<keyword evidence="2" id="KW-1185">Reference proteome</keyword>
<protein>
    <submittedName>
        <fullName evidence="1">OLC1v1008411C1</fullName>
    </submittedName>
</protein>
<name>A0AAV1DPC8_OLDCO</name>
<proteinExistence type="predicted"/>
<dbReference type="AlphaFoldDB" id="A0AAV1DPC8"/>
<reference evidence="1" key="1">
    <citation type="submission" date="2023-03" db="EMBL/GenBank/DDBJ databases">
        <authorList>
            <person name="Julca I."/>
        </authorList>
    </citation>
    <scope>NUCLEOTIDE SEQUENCE</scope>
</reference>
<evidence type="ECO:0000313" key="1">
    <source>
        <dbReference type="EMBL" id="CAI9108734.1"/>
    </source>
</evidence>
<accession>A0AAV1DPC8</accession>
<evidence type="ECO:0000313" key="2">
    <source>
        <dbReference type="Proteomes" id="UP001161247"/>
    </source>
</evidence>